<keyword evidence="2" id="KW-1185">Reference proteome</keyword>
<organism evidence="1 2">
    <name type="scientific">Streptomyces lancefieldiae</name>
    <dbReference type="NCBI Taxonomy" id="3075520"/>
    <lineage>
        <taxon>Bacteria</taxon>
        <taxon>Bacillati</taxon>
        <taxon>Actinomycetota</taxon>
        <taxon>Actinomycetes</taxon>
        <taxon>Kitasatosporales</taxon>
        <taxon>Streptomycetaceae</taxon>
        <taxon>Streptomyces</taxon>
    </lineage>
</organism>
<dbReference type="RefSeq" id="WP_311570392.1">
    <property type="nucleotide sequence ID" value="NZ_JAVRFH010000001.1"/>
</dbReference>
<dbReference type="Proteomes" id="UP001180724">
    <property type="component" value="Unassembled WGS sequence"/>
</dbReference>
<evidence type="ECO:0000313" key="1">
    <source>
        <dbReference type="EMBL" id="MDT0608803.1"/>
    </source>
</evidence>
<sequence length="65" mass="7045">MSRCAACGRPLHRPSPSGLCPVCARRLQPTPARPRTIRAAEPAVEHCDGQTALDLEPMQPSLWAL</sequence>
<evidence type="ECO:0000313" key="2">
    <source>
        <dbReference type="Proteomes" id="UP001180724"/>
    </source>
</evidence>
<dbReference type="EMBL" id="JAVRFH010000001">
    <property type="protein sequence ID" value="MDT0608803.1"/>
    <property type="molecule type" value="Genomic_DNA"/>
</dbReference>
<proteinExistence type="predicted"/>
<name>A0ABU3AIA9_9ACTN</name>
<reference evidence="1" key="1">
    <citation type="submission" date="2024-05" db="EMBL/GenBank/DDBJ databases">
        <title>30 novel species of actinomycetes from the DSMZ collection.</title>
        <authorList>
            <person name="Nouioui I."/>
        </authorList>
    </citation>
    <scope>NUCLEOTIDE SEQUENCE</scope>
    <source>
        <strain evidence="1">DSM 40712</strain>
    </source>
</reference>
<accession>A0ABU3AIA9</accession>
<gene>
    <name evidence="1" type="ORF">RM812_00875</name>
</gene>
<comment type="caution">
    <text evidence="1">The sequence shown here is derived from an EMBL/GenBank/DDBJ whole genome shotgun (WGS) entry which is preliminary data.</text>
</comment>
<protein>
    <submittedName>
        <fullName evidence="1">Uncharacterized protein</fullName>
    </submittedName>
</protein>